<dbReference type="InterPro" id="IPR049331">
    <property type="entry name" value="Top1B_N_bact"/>
</dbReference>
<dbReference type="Gene3D" id="3.90.15.10">
    <property type="entry name" value="Topoisomerase I, Chain A, domain 3"/>
    <property type="match status" value="1"/>
</dbReference>
<dbReference type="GO" id="GO:0003677">
    <property type="term" value="F:DNA binding"/>
    <property type="evidence" value="ECO:0007669"/>
    <property type="project" value="UniProtKB-KW"/>
</dbReference>
<dbReference type="InterPro" id="IPR014711">
    <property type="entry name" value="TopoI_cat_a-hlx-sub_euk"/>
</dbReference>
<dbReference type="Proteomes" id="UP000589036">
    <property type="component" value="Unassembled WGS sequence"/>
</dbReference>
<evidence type="ECO:0000259" key="8">
    <source>
        <dbReference type="Pfam" id="PF21338"/>
    </source>
</evidence>
<feature type="domain" description="DNA topoisomerase I catalytic core eukaryotic-type" evidence="7">
    <location>
        <begin position="84"/>
        <end position="290"/>
    </location>
</feature>
<dbReference type="PRINTS" id="PR00416">
    <property type="entry name" value="EUTPISMRASEI"/>
</dbReference>
<name>A0A852U3M1_9ACTN</name>
<dbReference type="AlphaFoldDB" id="A0A852U3M1"/>
<comment type="caution">
    <text evidence="9">The sequence shown here is derived from an EMBL/GenBank/DDBJ whole genome shotgun (WGS) entry which is preliminary data.</text>
</comment>
<keyword evidence="6 9" id="KW-0413">Isomerase</keyword>
<dbReference type="GO" id="GO:0006265">
    <property type="term" value="P:DNA topological change"/>
    <property type="evidence" value="ECO:0007669"/>
    <property type="project" value="InterPro"/>
</dbReference>
<protein>
    <recommendedName>
        <fullName evidence="3">DNA topoisomerase</fullName>
        <ecNumber evidence="3">5.6.2.1</ecNumber>
    </recommendedName>
</protein>
<dbReference type="SUPFAM" id="SSF56349">
    <property type="entry name" value="DNA breaking-rejoining enzymes"/>
    <property type="match status" value="1"/>
</dbReference>
<organism evidence="9 10">
    <name type="scientific">Spinactinospora alkalitolerans</name>
    <dbReference type="NCBI Taxonomy" id="687207"/>
    <lineage>
        <taxon>Bacteria</taxon>
        <taxon>Bacillati</taxon>
        <taxon>Actinomycetota</taxon>
        <taxon>Actinomycetes</taxon>
        <taxon>Streptosporangiales</taxon>
        <taxon>Nocardiopsidaceae</taxon>
        <taxon>Spinactinospora</taxon>
    </lineage>
</organism>
<dbReference type="EC" id="5.6.2.1" evidence="3"/>
<evidence type="ECO:0000256" key="4">
    <source>
        <dbReference type="ARBA" id="ARBA00023029"/>
    </source>
</evidence>
<dbReference type="Pfam" id="PF21338">
    <property type="entry name" value="Top1B_N_bact"/>
    <property type="match status" value="1"/>
</dbReference>
<keyword evidence="4" id="KW-0799">Topoisomerase</keyword>
<comment type="catalytic activity">
    <reaction evidence="1">
        <text>ATP-independent breakage of single-stranded DNA, followed by passage and rejoining.</text>
        <dbReference type="EC" id="5.6.2.1"/>
    </reaction>
</comment>
<dbReference type="GO" id="GO:0003917">
    <property type="term" value="F:DNA topoisomerase type I (single strand cut, ATP-independent) activity"/>
    <property type="evidence" value="ECO:0007669"/>
    <property type="project" value="UniProtKB-EC"/>
</dbReference>
<evidence type="ECO:0000256" key="5">
    <source>
        <dbReference type="ARBA" id="ARBA00023125"/>
    </source>
</evidence>
<keyword evidence="5" id="KW-0238">DNA-binding</keyword>
<dbReference type="Gene3D" id="3.30.66.10">
    <property type="entry name" value="DNA topoisomerase I domain"/>
    <property type="match status" value="1"/>
</dbReference>
<dbReference type="RefSeq" id="WP_179646206.1">
    <property type="nucleotide sequence ID" value="NZ_BAAAYY010000032.1"/>
</dbReference>
<sequence>MSASGEVHRSDLNEPGITRRRCGRGFRYFDPEGRPLREEERARVKALVVPPAWRNVWISPHPGGHIQATGTDSAGRLQYLYHPDWRAQRDREKYDKVLVFSEWLPKIREIAHFHLRERRFSRDRVLSAALRLIDLGFFRSGGESYAENNETYGLATLLREHVSCSRNRVTFHYPAKGGKRREVELLEEDVCRLVAGLKRRKGGGEELLAYRVGEGWHDVTTDDINAYLQELTGEEYTAKDFRTWHATVLAAVGLAVSTKAAQSRTGENRAEARVAQEVAEYLGNTPAVARASYIDPRLFTLYEEGITIAPRLGKIGAEAEYGELSTQGDIEDAVRKMLREN</sequence>
<dbReference type="InterPro" id="IPR001631">
    <property type="entry name" value="TopoI"/>
</dbReference>
<reference evidence="9 10" key="1">
    <citation type="submission" date="2020-07" db="EMBL/GenBank/DDBJ databases">
        <title>Sequencing the genomes of 1000 actinobacteria strains.</title>
        <authorList>
            <person name="Klenk H.-P."/>
        </authorList>
    </citation>
    <scope>NUCLEOTIDE SEQUENCE [LARGE SCALE GENOMIC DNA]</scope>
    <source>
        <strain evidence="9 10">CXB654</strain>
    </source>
</reference>
<comment type="similarity">
    <text evidence="2">Belongs to the type IB topoisomerase family.</text>
</comment>
<dbReference type="Pfam" id="PF01028">
    <property type="entry name" value="Topoisom_I"/>
    <property type="match status" value="1"/>
</dbReference>
<dbReference type="InterPro" id="IPR013500">
    <property type="entry name" value="TopoI_cat_euk"/>
</dbReference>
<dbReference type="EMBL" id="JACCCC010000001">
    <property type="protein sequence ID" value="NYE50781.1"/>
    <property type="molecule type" value="Genomic_DNA"/>
</dbReference>
<dbReference type="Gene3D" id="1.10.132.120">
    <property type="match status" value="1"/>
</dbReference>
<evidence type="ECO:0000313" key="10">
    <source>
        <dbReference type="Proteomes" id="UP000589036"/>
    </source>
</evidence>
<evidence type="ECO:0000256" key="1">
    <source>
        <dbReference type="ARBA" id="ARBA00000213"/>
    </source>
</evidence>
<dbReference type="InterPro" id="IPR035447">
    <property type="entry name" value="DNA_topo_I_N_sf"/>
</dbReference>
<evidence type="ECO:0000256" key="2">
    <source>
        <dbReference type="ARBA" id="ARBA00006645"/>
    </source>
</evidence>
<accession>A0A852U3M1</accession>
<proteinExistence type="inferred from homology"/>
<feature type="domain" description="DNA topoisomerase IB N-terminal" evidence="8">
    <location>
        <begin position="25"/>
        <end position="72"/>
    </location>
</feature>
<dbReference type="SUPFAM" id="SSF55869">
    <property type="entry name" value="DNA topoisomerase I domain"/>
    <property type="match status" value="1"/>
</dbReference>
<keyword evidence="10" id="KW-1185">Reference proteome</keyword>
<evidence type="ECO:0000259" key="7">
    <source>
        <dbReference type="Pfam" id="PF01028"/>
    </source>
</evidence>
<dbReference type="PROSITE" id="PS52038">
    <property type="entry name" value="TOPO_IB_2"/>
    <property type="match status" value="1"/>
</dbReference>
<gene>
    <name evidence="9" type="ORF">HDA32_005901</name>
</gene>
<evidence type="ECO:0000256" key="3">
    <source>
        <dbReference type="ARBA" id="ARBA00012891"/>
    </source>
</evidence>
<dbReference type="InterPro" id="IPR011010">
    <property type="entry name" value="DNA_brk_join_enz"/>
</dbReference>
<evidence type="ECO:0000313" key="9">
    <source>
        <dbReference type="EMBL" id="NYE50781.1"/>
    </source>
</evidence>
<evidence type="ECO:0000256" key="6">
    <source>
        <dbReference type="ARBA" id="ARBA00023235"/>
    </source>
</evidence>